<dbReference type="AlphaFoldDB" id="A0A5E3ZYG1"/>
<accession>A0A5E3ZYG1</accession>
<feature type="chain" id="PRO_5022751839" evidence="2">
    <location>
        <begin position="36"/>
        <end position="826"/>
    </location>
</feature>
<evidence type="ECO:0000256" key="2">
    <source>
        <dbReference type="SAM" id="SignalP"/>
    </source>
</evidence>
<feature type="compositionally biased region" description="Low complexity" evidence="1">
    <location>
        <begin position="804"/>
        <end position="826"/>
    </location>
</feature>
<evidence type="ECO:0000313" key="3">
    <source>
        <dbReference type="EMBL" id="VHO01469.1"/>
    </source>
</evidence>
<evidence type="ECO:0000313" key="4">
    <source>
        <dbReference type="Proteomes" id="UP000324288"/>
    </source>
</evidence>
<feature type="signal peptide" evidence="2">
    <location>
        <begin position="1"/>
        <end position="35"/>
    </location>
</feature>
<proteinExistence type="predicted"/>
<organism evidence="3 4">
    <name type="scientific">Lawsonella clevelandensis</name>
    <dbReference type="NCBI Taxonomy" id="1528099"/>
    <lineage>
        <taxon>Bacteria</taxon>
        <taxon>Bacillati</taxon>
        <taxon>Actinomycetota</taxon>
        <taxon>Actinomycetes</taxon>
        <taxon>Mycobacteriales</taxon>
        <taxon>Lawsonellaceae</taxon>
        <taxon>Lawsonella</taxon>
    </lineage>
</organism>
<dbReference type="EMBL" id="LR584267">
    <property type="protein sequence ID" value="VHO01469.1"/>
    <property type="molecule type" value="Genomic_DNA"/>
</dbReference>
<keyword evidence="4" id="KW-1185">Reference proteome</keyword>
<feature type="region of interest" description="Disordered" evidence="1">
    <location>
        <begin position="743"/>
        <end position="826"/>
    </location>
</feature>
<dbReference type="Proteomes" id="UP000324288">
    <property type="component" value="Chromosome"/>
</dbReference>
<gene>
    <name evidence="3" type="ORF">LC603019_01399</name>
</gene>
<name>A0A5E3ZYG1_9ACTN</name>
<sequence>MSSRVRNRLRALATSATSLLVASSMVFALAPAVSAAPTSSETSTATSTSKKNFLDGLFGGKSDEATSTKAPASTVTSINHLRDLFDAPKASITTTQPEDPNAEAEGREAIRNKDGEIVYTGKHTSQTAAEAQGLYCETSDDLTFGGVAHLVEDQLRKLIKDKASMKVFDQQVRMLETAMNYVQLPSLIVSNPATQLTGPVREFDDHGVNYLVGALLKARDGGWRSTVSVQDITINEAIETVLWWFYWIQIYGQWYNETFPSIIQATILGIKLGGLTDPVEKTLEWGPKIVLGLGNFIQKQLQKNCLSKANSRSNPGNYQYHDLPAWLPKDITDGVYQLEAPLDNVEVADEDCPPLSEMNFRRIGKRTTLIMRKDVKPQYRELFDQVAQFVLLRMEEIKVNKALIPLKASEIGGLIGLINNPVVTYVGGTALGVVDGRAYQWIPMGEITVDNAADIAIVSNAVAEIVAKIMWAITKAIMQAVIKGANKGIDKAIRKAIAEAVLGPEVVAIDGVCTALAGIVVGGSLAGSAVAPELIPLIPTTLAGQAALGLFCGTVGLVEHAVSDDPATFTVTPALNIRLFPLPAISFGILIPWFGSIPVGPPGIDPTTAEETLGAPVLGDVPIFGRLFKKSKFIQLLTILGLDWDLWVNPIPTMFFAGDVLLPMGQKVTQSVCLAEDKGHRQAKWQRGTAQMEEDAALAEKKGLYEAPKGPNIILFNKWVLPFANPFFKPDYANLNTDVPEREPMIQRHDPNRVPDQLDPDDVEYKDEVNPSPDPDYKITYNRDFDQLDPTTSITKDDPYAPATSSESSSTTTKEPKVTSTTTKRN</sequence>
<dbReference type="RefSeq" id="WP_148417786.1">
    <property type="nucleotide sequence ID" value="NZ_LR584267.1"/>
</dbReference>
<keyword evidence="2" id="KW-0732">Signal</keyword>
<protein>
    <submittedName>
        <fullName evidence="3">Uncharacterized protein</fullName>
    </submittedName>
</protein>
<feature type="compositionally biased region" description="Basic and acidic residues" evidence="1">
    <location>
        <begin position="775"/>
        <end position="786"/>
    </location>
</feature>
<evidence type="ECO:0000256" key="1">
    <source>
        <dbReference type="SAM" id="MobiDB-lite"/>
    </source>
</evidence>
<feature type="compositionally biased region" description="Basic and acidic residues" evidence="1">
    <location>
        <begin position="743"/>
        <end position="753"/>
    </location>
</feature>
<reference evidence="3 4" key="1">
    <citation type="submission" date="2019-04" db="EMBL/GenBank/DDBJ databases">
        <authorList>
            <person name="Seth-Smith MB H."/>
            <person name="Seth-Smith H."/>
        </authorList>
    </citation>
    <scope>NUCLEOTIDE SEQUENCE [LARGE SCALE GENOMIC DNA]</scope>
    <source>
        <strain evidence="3">USB-603019</strain>
    </source>
</reference>